<dbReference type="RefSeq" id="WP_350258294.1">
    <property type="nucleotide sequence ID" value="NZ_CP138335.1"/>
</dbReference>
<evidence type="ECO:0000313" key="1">
    <source>
        <dbReference type="EMBL" id="XBW08094.1"/>
    </source>
</evidence>
<protein>
    <submittedName>
        <fullName evidence="1">Alpha/beta hydrolase</fullName>
    </submittedName>
</protein>
<reference evidence="1" key="1">
    <citation type="submission" date="2023-11" db="EMBL/GenBank/DDBJ databases">
        <title>Scrofimicrobium hongkongense sp. nov., isolated from a patient with peritonitis.</title>
        <authorList>
            <person name="Lao H.Y."/>
            <person name="Wong A.Y.P."/>
            <person name="Ng T.L."/>
            <person name="Wong R.Y.L."/>
            <person name="Yau M.C.Y."/>
            <person name="Lam J.Y.W."/>
            <person name="Siu G.K.H."/>
        </authorList>
    </citation>
    <scope>NUCLEOTIDE SEQUENCE</scope>
    <source>
        <strain evidence="1">R131</strain>
    </source>
</reference>
<dbReference type="Gene3D" id="3.40.50.1820">
    <property type="entry name" value="alpha/beta hydrolase"/>
    <property type="match status" value="1"/>
</dbReference>
<proteinExistence type="predicted"/>
<organism evidence="1">
    <name type="scientific">Scrofimicrobium appendicitidis</name>
    <dbReference type="NCBI Taxonomy" id="3079930"/>
    <lineage>
        <taxon>Bacteria</taxon>
        <taxon>Bacillati</taxon>
        <taxon>Actinomycetota</taxon>
        <taxon>Actinomycetes</taxon>
        <taxon>Actinomycetales</taxon>
        <taxon>Actinomycetaceae</taxon>
        <taxon>Scrofimicrobium</taxon>
    </lineage>
</organism>
<dbReference type="GO" id="GO:0016787">
    <property type="term" value="F:hydrolase activity"/>
    <property type="evidence" value="ECO:0007669"/>
    <property type="project" value="UniProtKB-KW"/>
</dbReference>
<dbReference type="AlphaFoldDB" id="A0AAU7V7X7"/>
<name>A0AAU7V7X7_9ACTO</name>
<gene>
    <name evidence="1" type="ORF">SAC06_00610</name>
</gene>
<dbReference type="KEGG" id="sapp:SAC06_00610"/>
<accession>A0AAU7V7X7</accession>
<sequence>MARYYPLRRIPEAARPGHFARRMLPLIPAILRSAAWTLAASGAPPGSPMREVLQAGAVQRGDQALEKAQDTFFAEPGLDTLLVRELSKLGSTISRWNRVRLWTYIALGFDRDGRAARNLRRIPRMGYDSLMLTGLAFGKSLGYFTGGKVHAQLWWDSLGEVGQLPPEHPTPQVRRFQPPRSLGDLAADIDDLYWADAYGQAVKITQVGRGSNRRWLVSVPGTDHPEPESKPNVADLETNLREELNLPSAMRRGVIAAVNQAMAAAGIEPSARVHERVLVCGHSQGGMVAVGLAATAPAELGFDVEGVITMGSPTRRLRLRPSVDMLALEHVQDVVPALDGTPRKVADQRVVVQRSLVKPRLGSLYYAHASSTYTDTLRQLERRVQITRWGREAQVVEALQRYLPRPGEETRVTHHYIWQELVPTHANTAWTEYLELDRPDWEPVVYGDEVVSPELPPTPQELMEKVEAALENSALLAQLSRPEEAPRET</sequence>
<dbReference type="EMBL" id="CP138335">
    <property type="protein sequence ID" value="XBW08094.1"/>
    <property type="molecule type" value="Genomic_DNA"/>
</dbReference>
<dbReference type="SUPFAM" id="SSF53474">
    <property type="entry name" value="alpha/beta-Hydrolases"/>
    <property type="match status" value="1"/>
</dbReference>
<dbReference type="InterPro" id="IPR029058">
    <property type="entry name" value="AB_hydrolase_fold"/>
</dbReference>
<keyword evidence="1" id="KW-0378">Hydrolase</keyword>